<evidence type="ECO:0000313" key="1">
    <source>
        <dbReference type="EMBL" id="KAL2743795.1"/>
    </source>
</evidence>
<comment type="caution">
    <text evidence="1">The sequence shown here is derived from an EMBL/GenBank/DDBJ whole genome shotgun (WGS) entry which is preliminary data.</text>
</comment>
<dbReference type="Proteomes" id="UP001607303">
    <property type="component" value="Unassembled WGS sequence"/>
</dbReference>
<dbReference type="EMBL" id="JAYRBN010000054">
    <property type="protein sequence ID" value="KAL2743795.1"/>
    <property type="molecule type" value="Genomic_DNA"/>
</dbReference>
<proteinExistence type="predicted"/>
<dbReference type="AlphaFoldDB" id="A0ABD2CFE3"/>
<evidence type="ECO:0000313" key="2">
    <source>
        <dbReference type="Proteomes" id="UP001607303"/>
    </source>
</evidence>
<protein>
    <submittedName>
        <fullName evidence="1">Uncharacterized protein</fullName>
    </submittedName>
</protein>
<organism evidence="1 2">
    <name type="scientific">Vespula maculifrons</name>
    <name type="common">Eastern yellow jacket</name>
    <name type="synonym">Wasp</name>
    <dbReference type="NCBI Taxonomy" id="7453"/>
    <lineage>
        <taxon>Eukaryota</taxon>
        <taxon>Metazoa</taxon>
        <taxon>Ecdysozoa</taxon>
        <taxon>Arthropoda</taxon>
        <taxon>Hexapoda</taxon>
        <taxon>Insecta</taxon>
        <taxon>Pterygota</taxon>
        <taxon>Neoptera</taxon>
        <taxon>Endopterygota</taxon>
        <taxon>Hymenoptera</taxon>
        <taxon>Apocrita</taxon>
        <taxon>Aculeata</taxon>
        <taxon>Vespoidea</taxon>
        <taxon>Vespidae</taxon>
        <taxon>Vespinae</taxon>
        <taxon>Vespula</taxon>
    </lineage>
</organism>
<keyword evidence="2" id="KW-1185">Reference proteome</keyword>
<name>A0ABD2CFE3_VESMC</name>
<sequence length="175" mass="20244">MKVKHIKSVANNKDKIIIYNNSCTGQIRNIKLALSLLKLVESSDITTKVLEQKFLISRHSFLPNNSDFICIESAACHTSIYIHKYCHDGIPCSIPLSRMDHVPKNRTKIIIIRYRALPQPLVVYVEKFYILGFRINIVLSNRKNRAQVAFQDHQYFKTFIDDVNGIRHNTRGFAL</sequence>
<gene>
    <name evidence="1" type="ORF">V1477_008053</name>
</gene>
<accession>A0ABD2CFE3</accession>
<reference evidence="1 2" key="1">
    <citation type="journal article" date="2024" name="Ann. Entomol. Soc. Am.">
        <title>Genomic analyses of the southern and eastern yellowjacket wasps (Hymenoptera: Vespidae) reveal evolutionary signatures of social life.</title>
        <authorList>
            <person name="Catto M.A."/>
            <person name="Caine P.B."/>
            <person name="Orr S.E."/>
            <person name="Hunt B.G."/>
            <person name="Goodisman M.A.D."/>
        </authorList>
    </citation>
    <scope>NUCLEOTIDE SEQUENCE [LARGE SCALE GENOMIC DNA]</scope>
    <source>
        <strain evidence="1">232</strain>
        <tissue evidence="1">Head and thorax</tissue>
    </source>
</reference>